<sequence length="182" mass="20690">MATTETAQTIFSEMREFAGFSPCEQRYIRRSLDVGLGRHDAFRRWARGPHEAASIRTQYVIYQDMKLLRGLLKNESDCVDRAGLDDLETVMGPLLRVTTFDLAQGRLESFSAYRFLYERLLGAEVRPWLPGAFCGAAALPHIRPERRKELLQSISEAAATAPGWSMRAPRFFPEYVELEDAA</sequence>
<dbReference type="RefSeq" id="WP_067906364.1">
    <property type="nucleotide sequence ID" value="NZ_KQ954244.1"/>
</dbReference>
<name>A0A117UWL9_9SPHN</name>
<evidence type="ECO:0000313" key="2">
    <source>
        <dbReference type="Proteomes" id="UP000058012"/>
    </source>
</evidence>
<dbReference type="OrthoDB" id="7423147at2"/>
<dbReference type="EMBL" id="LLZS01000003">
    <property type="protein sequence ID" value="KUR72192.1"/>
    <property type="molecule type" value="Genomic_DNA"/>
</dbReference>
<organism evidence="1 2">
    <name type="scientific">Novosphingobium fuchskuhlense</name>
    <dbReference type="NCBI Taxonomy" id="1117702"/>
    <lineage>
        <taxon>Bacteria</taxon>
        <taxon>Pseudomonadati</taxon>
        <taxon>Pseudomonadota</taxon>
        <taxon>Alphaproteobacteria</taxon>
        <taxon>Sphingomonadales</taxon>
        <taxon>Sphingomonadaceae</taxon>
        <taxon>Novosphingobium</taxon>
    </lineage>
</organism>
<protein>
    <submittedName>
        <fullName evidence="1">Uncharacterized protein</fullName>
    </submittedName>
</protein>
<accession>A0A117UWL9</accession>
<reference evidence="1 2" key="1">
    <citation type="submission" date="2015-10" db="EMBL/GenBank/DDBJ databases">
        <title>Draft genome sequence of Novosphingobium fuchskuhlense DSM 25065 isolated from a surface water sample of the southwest basin of Lake Grosse Fuchskuhle.</title>
        <authorList>
            <person name="Ruckert C."/>
            <person name="Winkler A."/>
            <person name="Glaeser J."/>
            <person name="Grossart H.-P."/>
            <person name="Kalinowski J."/>
            <person name="Glaeser S."/>
        </authorList>
    </citation>
    <scope>NUCLEOTIDE SEQUENCE [LARGE SCALE GENOMIC DNA]</scope>
    <source>
        <strain evidence="1 2">FNE08-7</strain>
    </source>
</reference>
<evidence type="ECO:0000313" key="1">
    <source>
        <dbReference type="EMBL" id="KUR72192.1"/>
    </source>
</evidence>
<keyword evidence="2" id="KW-1185">Reference proteome</keyword>
<gene>
    <name evidence="1" type="ORF">AQZ52_02555</name>
</gene>
<proteinExistence type="predicted"/>
<dbReference type="Proteomes" id="UP000058012">
    <property type="component" value="Unassembled WGS sequence"/>
</dbReference>
<dbReference type="AlphaFoldDB" id="A0A117UWL9"/>
<comment type="caution">
    <text evidence="1">The sequence shown here is derived from an EMBL/GenBank/DDBJ whole genome shotgun (WGS) entry which is preliminary data.</text>
</comment>